<dbReference type="eggNOG" id="COG0797">
    <property type="taxonomic scope" value="Bacteria"/>
</dbReference>
<dbReference type="PATRIC" id="fig|1121022.4.peg.341"/>
<protein>
    <recommendedName>
        <fullName evidence="4">Endolytic peptidoglycan transglycosylase RlpA</fullName>
        <ecNumber evidence="4">4.2.2.-</ecNumber>
    </recommendedName>
</protein>
<evidence type="ECO:0000256" key="3">
    <source>
        <dbReference type="ARBA" id="ARBA00023316"/>
    </source>
</evidence>
<evidence type="ECO:0000256" key="1">
    <source>
        <dbReference type="ARBA" id="ARBA00022729"/>
    </source>
</evidence>
<dbReference type="GO" id="GO:0042834">
    <property type="term" value="F:peptidoglycan binding"/>
    <property type="evidence" value="ECO:0007669"/>
    <property type="project" value="InterPro"/>
</dbReference>
<dbReference type="Pfam" id="PF03330">
    <property type="entry name" value="DPBB_1"/>
    <property type="match status" value="1"/>
</dbReference>
<dbReference type="SUPFAM" id="SSF110997">
    <property type="entry name" value="Sporulation related repeat"/>
    <property type="match status" value="1"/>
</dbReference>
<dbReference type="InterPro" id="IPR007730">
    <property type="entry name" value="SPOR-like_dom"/>
</dbReference>
<dbReference type="Gene3D" id="3.30.70.1070">
    <property type="entry name" value="Sporulation related repeat"/>
    <property type="match status" value="1"/>
</dbReference>
<evidence type="ECO:0000259" key="8">
    <source>
        <dbReference type="Pfam" id="PF05036"/>
    </source>
</evidence>
<name>V4Q3C7_9CAUL</name>
<keyword evidence="10" id="KW-1185">Reference proteome</keyword>
<dbReference type="GO" id="GO:0071555">
    <property type="term" value="P:cell wall organization"/>
    <property type="evidence" value="ECO:0007669"/>
    <property type="project" value="UniProtKB-KW"/>
</dbReference>
<keyword evidence="1" id="KW-0732">Signal</keyword>
<dbReference type="GO" id="GO:0008932">
    <property type="term" value="F:lytic endotransglycosylase activity"/>
    <property type="evidence" value="ECO:0007669"/>
    <property type="project" value="UniProtKB-UniRule"/>
</dbReference>
<dbReference type="PANTHER" id="PTHR34183">
    <property type="entry name" value="ENDOLYTIC PEPTIDOGLYCAN TRANSGLYCOSYLASE RLPA"/>
    <property type="match status" value="1"/>
</dbReference>
<dbReference type="EC" id="4.2.2.-" evidence="4"/>
<dbReference type="CDD" id="cd22268">
    <property type="entry name" value="DPBB_RlpA-like"/>
    <property type="match status" value="1"/>
</dbReference>
<dbReference type="InterPro" id="IPR034718">
    <property type="entry name" value="RlpA"/>
</dbReference>
<dbReference type="Pfam" id="PF05036">
    <property type="entry name" value="SPOR"/>
    <property type="match status" value="1"/>
</dbReference>
<comment type="similarity">
    <text evidence="4 5">Belongs to the RlpA family.</text>
</comment>
<dbReference type="InterPro" id="IPR036680">
    <property type="entry name" value="SPOR-like_sf"/>
</dbReference>
<dbReference type="InterPro" id="IPR012997">
    <property type="entry name" value="RplA"/>
</dbReference>
<evidence type="ECO:0000256" key="6">
    <source>
        <dbReference type="SAM" id="MobiDB-lite"/>
    </source>
</evidence>
<evidence type="ECO:0000313" key="10">
    <source>
        <dbReference type="Proteomes" id="UP000017837"/>
    </source>
</evidence>
<evidence type="ECO:0000256" key="5">
    <source>
        <dbReference type="RuleBase" id="RU003495"/>
    </source>
</evidence>
<dbReference type="NCBIfam" id="TIGR00413">
    <property type="entry name" value="rlpA"/>
    <property type="match status" value="1"/>
</dbReference>
<dbReference type="SUPFAM" id="SSF50685">
    <property type="entry name" value="Barwin-like endoglucanases"/>
    <property type="match status" value="1"/>
</dbReference>
<feature type="domain" description="SPOR" evidence="8">
    <location>
        <begin position="170"/>
        <end position="234"/>
    </location>
</feature>
<dbReference type="RefSeq" id="WP_018080155.1">
    <property type="nucleotide sequence ID" value="NZ_AQWM01000001.1"/>
</dbReference>
<dbReference type="InterPro" id="IPR009009">
    <property type="entry name" value="RlpA-like_DPBB"/>
</dbReference>
<dbReference type="eggNOG" id="COG3087">
    <property type="taxonomic scope" value="Bacteria"/>
</dbReference>
<dbReference type="InterPro" id="IPR036908">
    <property type="entry name" value="RlpA-like_sf"/>
</dbReference>
<feature type="compositionally biased region" description="Polar residues" evidence="6">
    <location>
        <begin position="1"/>
        <end position="10"/>
    </location>
</feature>
<dbReference type="STRING" id="1121022.GCA_000376105_00483"/>
<evidence type="ECO:0000259" key="7">
    <source>
        <dbReference type="Pfam" id="PF03330"/>
    </source>
</evidence>
<evidence type="ECO:0000313" key="9">
    <source>
        <dbReference type="EMBL" id="ESQ94189.1"/>
    </source>
</evidence>
<reference evidence="9 10" key="1">
    <citation type="journal article" date="2014" name="Nature">
        <title>Sequential evolution of bacterial morphology by co-option of a developmental regulator.</title>
        <authorList>
            <person name="Jiang C."/>
            <person name="Brown P.J."/>
            <person name="Ducret A."/>
            <person name="Brun Y.V."/>
        </authorList>
    </citation>
    <scope>NUCLEOTIDE SEQUENCE [LARGE SCALE GENOMIC DNA]</scope>
    <source>
        <strain evidence="9 10">DSM 16100</strain>
    </source>
</reference>
<dbReference type="HAMAP" id="MF_02071">
    <property type="entry name" value="RlpA"/>
    <property type="match status" value="1"/>
</dbReference>
<dbReference type="EMBL" id="AWGB01000004">
    <property type="protein sequence ID" value="ESQ94189.1"/>
    <property type="molecule type" value="Genomic_DNA"/>
</dbReference>
<keyword evidence="2 4" id="KW-0456">Lyase</keyword>
<dbReference type="GO" id="GO:0000270">
    <property type="term" value="P:peptidoglycan metabolic process"/>
    <property type="evidence" value="ECO:0007669"/>
    <property type="project" value="UniProtKB-UniRule"/>
</dbReference>
<dbReference type="Gene3D" id="2.40.40.10">
    <property type="entry name" value="RlpA-like domain"/>
    <property type="match status" value="1"/>
</dbReference>
<keyword evidence="3 4" id="KW-0961">Cell wall biogenesis/degradation</keyword>
<gene>
    <name evidence="4" type="primary">rlpA</name>
    <name evidence="9" type="ORF">ABENE_01710</name>
</gene>
<accession>V4Q3C7</accession>
<comment type="function">
    <text evidence="4">Lytic transglycosylase with a strong preference for naked glycan strands that lack stem peptides.</text>
</comment>
<comment type="caution">
    <text evidence="9">The sequence shown here is derived from an EMBL/GenBank/DDBJ whole genome shotgun (WGS) entry which is preliminary data.</text>
</comment>
<dbReference type="GO" id="GO:0009279">
    <property type="term" value="C:cell outer membrane"/>
    <property type="evidence" value="ECO:0007669"/>
    <property type="project" value="TreeGrafter"/>
</dbReference>
<feature type="domain" description="RlpA-like protein double-psi beta-barrel" evidence="7">
    <location>
        <begin position="55"/>
        <end position="144"/>
    </location>
</feature>
<dbReference type="PANTHER" id="PTHR34183:SF1">
    <property type="entry name" value="ENDOLYTIC PEPTIDOGLYCAN TRANSGLYCOSYLASE RLPA"/>
    <property type="match status" value="1"/>
</dbReference>
<organism evidence="9 10">
    <name type="scientific">Asticcacaulis benevestitus DSM 16100 = ATCC BAA-896</name>
    <dbReference type="NCBI Taxonomy" id="1121022"/>
    <lineage>
        <taxon>Bacteria</taxon>
        <taxon>Pseudomonadati</taxon>
        <taxon>Pseudomonadota</taxon>
        <taxon>Alphaproteobacteria</taxon>
        <taxon>Caulobacterales</taxon>
        <taxon>Caulobacteraceae</taxon>
        <taxon>Asticcacaulis</taxon>
    </lineage>
</organism>
<dbReference type="Proteomes" id="UP000017837">
    <property type="component" value="Unassembled WGS sequence"/>
</dbReference>
<dbReference type="AlphaFoldDB" id="V4Q3C7"/>
<sequence>MVLTGCATTRQSEDLGSGRGAKVARDPHYNSGTLRSYTVRGTTYYPKIPSVGYSETGTASWYSEESPNPHTANGEVFMADDISAAHKTFPLPSVAEITNLDNGKTIRLRVNDRGPFVQGRIVDLSRGAAKALGVYQTGTARVKITFLGPAEGGAPVYAGPTYAASSGDERRYIVQLGAFGQEANAEAAQDRLEDARIDRRGGLYIVFIGPYKGAAAAETHRQDAIDAGFSGAILVRSD</sequence>
<proteinExistence type="inferred from homology"/>
<evidence type="ECO:0000256" key="2">
    <source>
        <dbReference type="ARBA" id="ARBA00023239"/>
    </source>
</evidence>
<evidence type="ECO:0000256" key="4">
    <source>
        <dbReference type="HAMAP-Rule" id="MF_02071"/>
    </source>
</evidence>
<feature type="region of interest" description="Disordered" evidence="6">
    <location>
        <begin position="1"/>
        <end position="28"/>
    </location>
</feature>